<name>R2NIU6_9ENTE</name>
<evidence type="ECO:0000313" key="3">
    <source>
        <dbReference type="EMBL" id="EOT70009.1"/>
    </source>
</evidence>
<keyword evidence="1" id="KW-0812">Transmembrane</keyword>
<feature type="transmembrane region" description="Helical" evidence="1">
    <location>
        <begin position="87"/>
        <end position="108"/>
    </location>
</feature>
<dbReference type="PATRIC" id="fig|1158601.3.peg.4219"/>
<organism evidence="2 4">
    <name type="scientific">Enterococcus malodoratus ATCC 43197</name>
    <dbReference type="NCBI Taxonomy" id="1158601"/>
    <lineage>
        <taxon>Bacteria</taxon>
        <taxon>Bacillati</taxon>
        <taxon>Bacillota</taxon>
        <taxon>Bacilli</taxon>
        <taxon>Lactobacillales</taxon>
        <taxon>Enterococcaceae</taxon>
        <taxon>Enterococcus</taxon>
    </lineage>
</organism>
<evidence type="ECO:0000313" key="5">
    <source>
        <dbReference type="Proteomes" id="UP000014148"/>
    </source>
</evidence>
<reference evidence="2 4" key="1">
    <citation type="submission" date="2013-02" db="EMBL/GenBank/DDBJ databases">
        <title>The Genome Sequence of Enterococcus malodoratus ATCC_43197.</title>
        <authorList>
            <consortium name="The Broad Institute Genome Sequencing Platform"/>
            <consortium name="The Broad Institute Genome Sequencing Center for Infectious Disease"/>
            <person name="Earl A.M."/>
            <person name="Gilmore M.S."/>
            <person name="Lebreton F."/>
            <person name="Walker B."/>
            <person name="Young S.K."/>
            <person name="Zeng Q."/>
            <person name="Gargeya S."/>
            <person name="Fitzgerald M."/>
            <person name="Haas B."/>
            <person name="Abouelleil A."/>
            <person name="Alvarado L."/>
            <person name="Arachchi H.M."/>
            <person name="Berlin A.M."/>
            <person name="Chapman S.B."/>
            <person name="Dewar J."/>
            <person name="Goldberg J."/>
            <person name="Griggs A."/>
            <person name="Gujja S."/>
            <person name="Hansen M."/>
            <person name="Howarth C."/>
            <person name="Imamovic A."/>
            <person name="Larimer J."/>
            <person name="McCowan C."/>
            <person name="Murphy C."/>
            <person name="Neiman D."/>
            <person name="Pearson M."/>
            <person name="Priest M."/>
            <person name="Roberts A."/>
            <person name="Saif S."/>
            <person name="Shea T."/>
            <person name="Sisk P."/>
            <person name="Sykes S."/>
            <person name="Wortman J."/>
            <person name="Nusbaum C."/>
            <person name="Birren B."/>
        </authorList>
    </citation>
    <scope>NUCLEOTIDE SEQUENCE [LARGE SCALE GENOMIC DNA]</scope>
    <source>
        <strain evidence="2 4">ATCC 43197</strain>
    </source>
</reference>
<keyword evidence="1" id="KW-0472">Membrane</keyword>
<keyword evidence="5" id="KW-1185">Reference proteome</keyword>
<accession>R2NIU6</accession>
<dbReference type="EMBL" id="ASWA01000002">
    <property type="protein sequence ID" value="EOT70009.1"/>
    <property type="molecule type" value="Genomic_DNA"/>
</dbReference>
<dbReference type="RefSeq" id="WP_010743022.1">
    <property type="nucleotide sequence ID" value="NZ_KB946253.1"/>
</dbReference>
<reference evidence="3 5" key="2">
    <citation type="submission" date="2013-03" db="EMBL/GenBank/DDBJ databases">
        <title>The Genome Sequence of Enterococcus malodoratus ATCC_43197 (PacBio/Illumina hybrid assembly).</title>
        <authorList>
            <consortium name="The Broad Institute Genomics Platform"/>
            <consortium name="The Broad Institute Genome Sequencing Center for Infectious Disease"/>
            <person name="Earl A."/>
            <person name="Russ C."/>
            <person name="Gilmore M."/>
            <person name="Surin D."/>
            <person name="Walker B."/>
            <person name="Young S."/>
            <person name="Zeng Q."/>
            <person name="Gargeya S."/>
            <person name="Fitzgerald M."/>
            <person name="Haas B."/>
            <person name="Abouelleil A."/>
            <person name="Allen A.W."/>
            <person name="Alvarado L."/>
            <person name="Arachchi H.M."/>
            <person name="Berlin A.M."/>
            <person name="Chapman S.B."/>
            <person name="Gainer-Dewar J."/>
            <person name="Goldberg J."/>
            <person name="Griggs A."/>
            <person name="Gujja S."/>
            <person name="Hansen M."/>
            <person name="Howarth C."/>
            <person name="Imamovic A."/>
            <person name="Ireland A."/>
            <person name="Larimer J."/>
            <person name="McCowan C."/>
            <person name="Murphy C."/>
            <person name="Pearson M."/>
            <person name="Poon T.W."/>
            <person name="Priest M."/>
            <person name="Roberts A."/>
            <person name="Saif S."/>
            <person name="Shea T."/>
            <person name="Sisk P."/>
            <person name="Sykes S."/>
            <person name="Wortman J."/>
            <person name="Nusbaum C."/>
            <person name="Birren B."/>
        </authorList>
    </citation>
    <scope>NUCLEOTIDE SEQUENCE [LARGE SCALE GENOMIC DNA]</scope>
    <source>
        <strain evidence="3 5">ATCC 43197</strain>
    </source>
</reference>
<evidence type="ECO:0000313" key="2">
    <source>
        <dbReference type="EMBL" id="EOH71967.1"/>
    </source>
</evidence>
<dbReference type="OrthoDB" id="2193350at2"/>
<protein>
    <submittedName>
        <fullName evidence="2">Uncharacterized protein</fullName>
    </submittedName>
</protein>
<dbReference type="Proteomes" id="UP000013783">
    <property type="component" value="Unassembled WGS sequence"/>
</dbReference>
<gene>
    <name evidence="3" type="ORF">I585_01488</name>
    <name evidence="2" type="ORF">UAI_04251</name>
</gene>
<dbReference type="STRING" id="71451.RV07_GL000005"/>
<proteinExistence type="predicted"/>
<feature type="transmembrane region" description="Helical" evidence="1">
    <location>
        <begin position="27"/>
        <end position="51"/>
    </location>
</feature>
<evidence type="ECO:0000313" key="4">
    <source>
        <dbReference type="Proteomes" id="UP000013783"/>
    </source>
</evidence>
<dbReference type="AlphaFoldDB" id="R2NIU6"/>
<sequence>MEQKMNKQSSYGVNGGNKEERNMFERIGSGVAVVFSGIFILPILSVLTGAFGMIGVALPAISMLNLFGILHIPFNVLFVTLTGLPQVFVGFLVGLIFLALSYVCGSILKKYITIAKRTF</sequence>
<dbReference type="EMBL" id="AJAK01000031">
    <property type="protein sequence ID" value="EOH71967.1"/>
    <property type="molecule type" value="Genomic_DNA"/>
</dbReference>
<dbReference type="eggNOG" id="ENOG50306CV">
    <property type="taxonomic scope" value="Bacteria"/>
</dbReference>
<evidence type="ECO:0000256" key="1">
    <source>
        <dbReference type="SAM" id="Phobius"/>
    </source>
</evidence>
<keyword evidence="1" id="KW-1133">Transmembrane helix</keyword>
<comment type="caution">
    <text evidence="2">The sequence shown here is derived from an EMBL/GenBank/DDBJ whole genome shotgun (WGS) entry which is preliminary data.</text>
</comment>
<dbReference type="Proteomes" id="UP000014148">
    <property type="component" value="Unassembled WGS sequence"/>
</dbReference>
<dbReference type="GeneID" id="79787849"/>